<organism evidence="2 3">
    <name type="scientific">Gossypium arboreum</name>
    <name type="common">Tree cotton</name>
    <name type="synonym">Gossypium nanking</name>
    <dbReference type="NCBI Taxonomy" id="29729"/>
    <lineage>
        <taxon>Eukaryota</taxon>
        <taxon>Viridiplantae</taxon>
        <taxon>Streptophyta</taxon>
        <taxon>Embryophyta</taxon>
        <taxon>Tracheophyta</taxon>
        <taxon>Spermatophyta</taxon>
        <taxon>Magnoliopsida</taxon>
        <taxon>eudicotyledons</taxon>
        <taxon>Gunneridae</taxon>
        <taxon>Pentapetalae</taxon>
        <taxon>rosids</taxon>
        <taxon>malvids</taxon>
        <taxon>Malvales</taxon>
        <taxon>Malvaceae</taxon>
        <taxon>Malvoideae</taxon>
        <taxon>Gossypium</taxon>
    </lineage>
</organism>
<gene>
    <name evidence="2" type="ORF">F383_36333</name>
</gene>
<dbReference type="AlphaFoldDB" id="A0A0B0N8V0"/>
<feature type="region of interest" description="Disordered" evidence="1">
    <location>
        <begin position="1"/>
        <end position="23"/>
    </location>
</feature>
<comment type="caution">
    <text evidence="2">The sequence shown here is derived from an EMBL/GenBank/DDBJ whole genome shotgun (WGS) entry which is preliminary data.</text>
</comment>
<protein>
    <submittedName>
        <fullName evidence="2">Uncharacterized protein</fullName>
    </submittedName>
</protein>
<keyword evidence="3" id="KW-1185">Reference proteome</keyword>
<proteinExistence type="predicted"/>
<evidence type="ECO:0000313" key="3">
    <source>
        <dbReference type="Proteomes" id="UP000032142"/>
    </source>
</evidence>
<dbReference type="Proteomes" id="UP000032142">
    <property type="component" value="Unassembled WGS sequence"/>
</dbReference>
<evidence type="ECO:0000256" key="1">
    <source>
        <dbReference type="SAM" id="MobiDB-lite"/>
    </source>
</evidence>
<accession>A0A0B0N8V0</accession>
<name>A0A0B0N8V0_GOSAR</name>
<evidence type="ECO:0000313" key="2">
    <source>
        <dbReference type="EMBL" id="KHG09215.1"/>
    </source>
</evidence>
<reference evidence="3" key="1">
    <citation type="submission" date="2014-09" db="EMBL/GenBank/DDBJ databases">
        <authorList>
            <person name="Mudge J."/>
            <person name="Ramaraj T."/>
            <person name="Lindquist I.E."/>
            <person name="Bharti A.K."/>
            <person name="Sundararajan A."/>
            <person name="Cameron C.T."/>
            <person name="Woodward J.E."/>
            <person name="May G.D."/>
            <person name="Brubaker C."/>
            <person name="Broadhvest J."/>
            <person name="Wilkins T.A."/>
        </authorList>
    </citation>
    <scope>NUCLEOTIDE SEQUENCE</scope>
    <source>
        <strain evidence="3">cv. AKA8401</strain>
    </source>
</reference>
<sequence>MEKMDPRGKSTRSGLPHTDVSHGRVPLAGLKYDLHGYTTRLCLFNSLYHGRVTQACPY</sequence>
<dbReference type="EMBL" id="JRRC01533957">
    <property type="protein sequence ID" value="KHG09215.1"/>
    <property type="molecule type" value="Genomic_DNA"/>
</dbReference>